<dbReference type="PANTHER" id="PTHR15581:SF0">
    <property type="entry name" value="CENTROMERE PROTEIN R"/>
    <property type="match status" value="1"/>
</dbReference>
<dbReference type="PANTHER" id="PTHR15581">
    <property type="entry name" value="CENTROMERE PROTEIN R"/>
    <property type="match status" value="1"/>
</dbReference>
<dbReference type="Proteomes" id="UP000326062">
    <property type="component" value="Unassembled WGS sequence"/>
</dbReference>
<evidence type="ECO:0000313" key="2">
    <source>
        <dbReference type="EMBL" id="KAB0341006.1"/>
    </source>
</evidence>
<evidence type="ECO:0000256" key="1">
    <source>
        <dbReference type="SAM" id="MobiDB-lite"/>
    </source>
</evidence>
<gene>
    <name evidence="2" type="ORF">FD755_024527</name>
</gene>
<evidence type="ECO:0000313" key="3">
    <source>
        <dbReference type="Proteomes" id="UP000326062"/>
    </source>
</evidence>
<dbReference type="EMBL" id="VCEB01003355">
    <property type="protein sequence ID" value="KAB0341006.1"/>
    <property type="molecule type" value="Genomic_DNA"/>
</dbReference>
<protein>
    <submittedName>
        <fullName evidence="2">Uncharacterized protein</fullName>
    </submittedName>
</protein>
<keyword evidence="3" id="KW-1185">Reference proteome</keyword>
<feature type="region of interest" description="Disordered" evidence="1">
    <location>
        <begin position="26"/>
        <end position="69"/>
    </location>
</feature>
<sequence length="127" mass="14294">MMPFKRSLKLDSLLKANAFDSSKITRKKSATAYSPTTGTCQMSPFASSTSSKEEDSKNNPSNGKRKNWNHFSITNKMNLLHKKMKNLCIQVLEGIKELENLIGLMTKVTKQKLFENKNSGLHDKGKV</sequence>
<reference evidence="2 3" key="1">
    <citation type="submission" date="2019-06" db="EMBL/GenBank/DDBJ databases">
        <title>Discovery of a novel chromosome fission-fusion reversal in muntjac.</title>
        <authorList>
            <person name="Mudd A.B."/>
            <person name="Bredeson J.V."/>
            <person name="Baum R."/>
            <person name="Hockemeyer D."/>
            <person name="Rokhsar D.S."/>
        </authorList>
    </citation>
    <scope>NUCLEOTIDE SEQUENCE [LARGE SCALE GENOMIC DNA]</scope>
    <source>
        <strain evidence="2">UCam_UCB_Mr</strain>
        <tissue evidence="2">Fibroblast cell line</tissue>
    </source>
</reference>
<dbReference type="GO" id="GO:0005654">
    <property type="term" value="C:nucleoplasm"/>
    <property type="evidence" value="ECO:0007669"/>
    <property type="project" value="TreeGrafter"/>
</dbReference>
<dbReference type="AlphaFoldDB" id="A0A5N3UW92"/>
<dbReference type="Pfam" id="PF06729">
    <property type="entry name" value="CENP-R"/>
    <property type="match status" value="1"/>
</dbReference>
<feature type="compositionally biased region" description="Polar residues" evidence="1">
    <location>
        <begin position="31"/>
        <end position="50"/>
    </location>
</feature>
<name>A0A5N3UW92_MUNRE</name>
<proteinExistence type="predicted"/>
<dbReference type="InterPro" id="IPR009601">
    <property type="entry name" value="CENP-R"/>
</dbReference>
<comment type="caution">
    <text evidence="2">The sequence shown here is derived from an EMBL/GenBank/DDBJ whole genome shotgun (WGS) entry which is preliminary data.</text>
</comment>
<dbReference type="GO" id="GO:0034080">
    <property type="term" value="P:CENP-A containing chromatin assembly"/>
    <property type="evidence" value="ECO:0007669"/>
    <property type="project" value="InterPro"/>
</dbReference>
<accession>A0A5N3UW92</accession>
<dbReference type="GO" id="GO:0006355">
    <property type="term" value="P:regulation of DNA-templated transcription"/>
    <property type="evidence" value="ECO:0007669"/>
    <property type="project" value="InterPro"/>
</dbReference>
<organism evidence="2 3">
    <name type="scientific">Muntiacus reevesi</name>
    <name type="common">Reeves' muntjac</name>
    <name type="synonym">Cervus reevesi</name>
    <dbReference type="NCBI Taxonomy" id="9886"/>
    <lineage>
        <taxon>Eukaryota</taxon>
        <taxon>Metazoa</taxon>
        <taxon>Chordata</taxon>
        <taxon>Craniata</taxon>
        <taxon>Vertebrata</taxon>
        <taxon>Euteleostomi</taxon>
        <taxon>Mammalia</taxon>
        <taxon>Eutheria</taxon>
        <taxon>Laurasiatheria</taxon>
        <taxon>Artiodactyla</taxon>
        <taxon>Ruminantia</taxon>
        <taxon>Pecora</taxon>
        <taxon>Cervidae</taxon>
        <taxon>Muntiacinae</taxon>
        <taxon>Muntiacus</taxon>
    </lineage>
</organism>